<dbReference type="InterPro" id="IPR016047">
    <property type="entry name" value="M23ase_b-sheet_dom"/>
</dbReference>
<organism evidence="2">
    <name type="scientific">human gut metagenome</name>
    <dbReference type="NCBI Taxonomy" id="408170"/>
    <lineage>
        <taxon>unclassified sequences</taxon>
        <taxon>metagenomes</taxon>
        <taxon>organismal metagenomes</taxon>
    </lineage>
</organism>
<gene>
    <name evidence="2" type="ORF">LEA_04399</name>
</gene>
<dbReference type="GO" id="GO:0004222">
    <property type="term" value="F:metalloendopeptidase activity"/>
    <property type="evidence" value="ECO:0007669"/>
    <property type="project" value="TreeGrafter"/>
</dbReference>
<feature type="non-terminal residue" evidence="2">
    <location>
        <position position="1"/>
    </location>
</feature>
<proteinExistence type="predicted"/>
<accession>K1UAF8</accession>
<sequence>ETSYSHLSKTNVRRGQQVRRGDIIALSGDTGLSLSPHLHYEVRHNGMRVDPIHYFFMELSPTEYQRLIRIAQTGMQAFD</sequence>
<evidence type="ECO:0000313" key="2">
    <source>
        <dbReference type="EMBL" id="EKC77009.1"/>
    </source>
</evidence>
<reference evidence="2" key="1">
    <citation type="journal article" date="2013" name="Environ. Microbiol.">
        <title>Microbiota from the distal guts of lean and obese adolescents exhibit partial functional redundancy besides clear differences in community structure.</title>
        <authorList>
            <person name="Ferrer M."/>
            <person name="Ruiz A."/>
            <person name="Lanza F."/>
            <person name="Haange S.B."/>
            <person name="Oberbach A."/>
            <person name="Till H."/>
            <person name="Bargiela R."/>
            <person name="Campoy C."/>
            <person name="Segura M.T."/>
            <person name="Richter M."/>
            <person name="von Bergen M."/>
            <person name="Seifert J."/>
            <person name="Suarez A."/>
        </authorList>
    </citation>
    <scope>NUCLEOTIDE SEQUENCE</scope>
</reference>
<dbReference type="PANTHER" id="PTHR21666:SF270">
    <property type="entry name" value="MUREIN HYDROLASE ACTIVATOR ENVC"/>
    <property type="match status" value="1"/>
</dbReference>
<dbReference type="InterPro" id="IPR050570">
    <property type="entry name" value="Cell_wall_metabolism_enzyme"/>
</dbReference>
<comment type="caution">
    <text evidence="2">The sequence shown here is derived from an EMBL/GenBank/DDBJ whole genome shotgun (WGS) entry which is preliminary data.</text>
</comment>
<dbReference type="InterPro" id="IPR011055">
    <property type="entry name" value="Dup_hybrid_motif"/>
</dbReference>
<dbReference type="EMBL" id="AJWY01002900">
    <property type="protein sequence ID" value="EKC77009.1"/>
    <property type="molecule type" value="Genomic_DNA"/>
</dbReference>
<feature type="domain" description="M23ase beta-sheet core" evidence="1">
    <location>
        <begin position="2"/>
        <end position="51"/>
    </location>
</feature>
<evidence type="ECO:0000259" key="1">
    <source>
        <dbReference type="Pfam" id="PF01551"/>
    </source>
</evidence>
<dbReference type="PANTHER" id="PTHR21666">
    <property type="entry name" value="PEPTIDASE-RELATED"/>
    <property type="match status" value="1"/>
</dbReference>
<dbReference type="SUPFAM" id="SSF51261">
    <property type="entry name" value="Duplicated hybrid motif"/>
    <property type="match status" value="1"/>
</dbReference>
<name>K1UAF8_9ZZZZ</name>
<dbReference type="AlphaFoldDB" id="K1UAF8"/>
<dbReference type="Gene3D" id="2.70.70.10">
    <property type="entry name" value="Glucose Permease (Domain IIA)"/>
    <property type="match status" value="1"/>
</dbReference>
<dbReference type="CDD" id="cd12797">
    <property type="entry name" value="M23_peptidase"/>
    <property type="match status" value="1"/>
</dbReference>
<dbReference type="Pfam" id="PF01551">
    <property type="entry name" value="Peptidase_M23"/>
    <property type="match status" value="1"/>
</dbReference>
<protein>
    <submittedName>
        <fullName evidence="2">Protein containing Peptidase M23 domain protein</fullName>
    </submittedName>
</protein>